<reference evidence="1 2" key="1">
    <citation type="submission" date="2019-11" db="EMBL/GenBank/DDBJ databases">
        <title>Whole genome sequence of Oryza granulata.</title>
        <authorList>
            <person name="Li W."/>
        </authorList>
    </citation>
    <scope>NUCLEOTIDE SEQUENCE [LARGE SCALE GENOMIC DNA]</scope>
    <source>
        <strain evidence="2">cv. Menghai</strain>
        <tissue evidence="1">Leaf</tissue>
    </source>
</reference>
<name>A0A6G1ERH8_9ORYZ</name>
<evidence type="ECO:0000313" key="1">
    <source>
        <dbReference type="EMBL" id="KAF0927263.1"/>
    </source>
</evidence>
<dbReference type="AlphaFoldDB" id="A0A6G1ERH8"/>
<organism evidence="1 2">
    <name type="scientific">Oryza meyeriana var. granulata</name>
    <dbReference type="NCBI Taxonomy" id="110450"/>
    <lineage>
        <taxon>Eukaryota</taxon>
        <taxon>Viridiplantae</taxon>
        <taxon>Streptophyta</taxon>
        <taxon>Embryophyta</taxon>
        <taxon>Tracheophyta</taxon>
        <taxon>Spermatophyta</taxon>
        <taxon>Magnoliopsida</taxon>
        <taxon>Liliopsida</taxon>
        <taxon>Poales</taxon>
        <taxon>Poaceae</taxon>
        <taxon>BOP clade</taxon>
        <taxon>Oryzoideae</taxon>
        <taxon>Oryzeae</taxon>
        <taxon>Oryzinae</taxon>
        <taxon>Oryza</taxon>
        <taxon>Oryza meyeriana</taxon>
    </lineage>
</organism>
<gene>
    <name evidence="1" type="ORF">E2562_031194</name>
</gene>
<dbReference type="Proteomes" id="UP000479710">
    <property type="component" value="Unassembled WGS sequence"/>
</dbReference>
<proteinExistence type="predicted"/>
<protein>
    <submittedName>
        <fullName evidence="1">Uncharacterized protein</fullName>
    </submittedName>
</protein>
<dbReference type="EMBL" id="SPHZ02000003">
    <property type="protein sequence ID" value="KAF0927263.1"/>
    <property type="molecule type" value="Genomic_DNA"/>
</dbReference>
<evidence type="ECO:0000313" key="2">
    <source>
        <dbReference type="Proteomes" id="UP000479710"/>
    </source>
</evidence>
<comment type="caution">
    <text evidence="1">The sequence shown here is derived from an EMBL/GenBank/DDBJ whole genome shotgun (WGS) entry which is preliminary data.</text>
</comment>
<accession>A0A6G1ERH8</accession>
<keyword evidence="2" id="KW-1185">Reference proteome</keyword>
<sequence length="149" mass="15958">MAAYARPIKSMTATTTSTIYGYARRDHDHEAAHWDQLRLIDTAAWQEADRLSLQSVSVDPLTMHVGGGEKILFRTGTCKVFVVDLDGAGAPPEILFTPEDTIAGGCGDCNQPRLALFEEPRASGPHCGGDCLLVASVQSLIGRPSSACR</sequence>